<dbReference type="SUPFAM" id="SSF55811">
    <property type="entry name" value="Nudix"/>
    <property type="match status" value="1"/>
</dbReference>
<evidence type="ECO:0000313" key="3">
    <source>
        <dbReference type="EMBL" id="MDO6124881.1"/>
    </source>
</evidence>
<reference evidence="3" key="1">
    <citation type="submission" date="2022-04" db="EMBL/GenBank/DDBJ databases">
        <title>Shinella lacus sp. nov., a novel member of the genus Shinella from water.</title>
        <authorList>
            <person name="Deng Y."/>
        </authorList>
    </citation>
    <scope>NUCLEOTIDE SEQUENCE</scope>
    <source>
        <strain evidence="3">JCM 31239</strain>
    </source>
</reference>
<dbReference type="EMBL" id="WHSC02000017">
    <property type="protein sequence ID" value="MDO6124881.1"/>
    <property type="molecule type" value="Genomic_DNA"/>
</dbReference>
<gene>
    <name evidence="3" type="ORF">GB928_027230</name>
</gene>
<organism evidence="3 4">
    <name type="scientific">Shinella curvata</name>
    <dbReference type="NCBI Taxonomy" id="1817964"/>
    <lineage>
        <taxon>Bacteria</taxon>
        <taxon>Pseudomonadati</taxon>
        <taxon>Pseudomonadota</taxon>
        <taxon>Alphaproteobacteria</taxon>
        <taxon>Hyphomicrobiales</taxon>
        <taxon>Rhizobiaceae</taxon>
        <taxon>Shinella</taxon>
    </lineage>
</organism>
<dbReference type="SMART" id="SM00903">
    <property type="entry name" value="Flavin_Reduct"/>
    <property type="match status" value="1"/>
</dbReference>
<sequence>MTHMWVDANDCERRLFRDMLGSFMTGVTVVATRGGDGVVRAFTANSFTSVSLDPPLVLACLAKTSGSYDTFSSAEHFSISVLGDWQRQISNAFASRDPLVKADALARLGGADVPFVEQSLATMICARDRIIDAGDHVILLGAVERFQSKNGQPLGYFRGGYVGFGLAVRELEQLGAPLFVGGLLEREGRVLLCRRQGSDRWEVPGAALSAGEQHTGVLRSLFGRFGIQADASLLYSLFQEEGERRTTMMFSVETNGEAEAQSANGIEARLFGVEDSPWGLIDGEMKRGMLQRFFREREAGCFGIYYDTADGGRVAALDGKPLPWAEWRPGLPAKPAVAR</sequence>
<dbReference type="InterPro" id="IPR012349">
    <property type="entry name" value="Split_barrel_FMN-bd"/>
</dbReference>
<dbReference type="InterPro" id="IPR002563">
    <property type="entry name" value="Flavin_Rdtase-like_dom"/>
</dbReference>
<keyword evidence="4" id="KW-1185">Reference proteome</keyword>
<evidence type="ECO:0000259" key="2">
    <source>
        <dbReference type="SMART" id="SM00903"/>
    </source>
</evidence>
<dbReference type="RefSeq" id="WP_244763692.1">
    <property type="nucleotide sequence ID" value="NZ_JALJCJ010000008.1"/>
</dbReference>
<name>A0ABT8XNT4_9HYPH</name>
<feature type="domain" description="Flavin reductase like" evidence="2">
    <location>
        <begin position="20"/>
        <end position="163"/>
    </location>
</feature>
<dbReference type="Gene3D" id="3.90.79.10">
    <property type="entry name" value="Nucleoside Triphosphate Pyrophosphohydrolase"/>
    <property type="match status" value="1"/>
</dbReference>
<proteinExistence type="predicted"/>
<evidence type="ECO:0000256" key="1">
    <source>
        <dbReference type="ARBA" id="ARBA00023002"/>
    </source>
</evidence>
<dbReference type="InterPro" id="IPR015797">
    <property type="entry name" value="NUDIX_hydrolase-like_dom_sf"/>
</dbReference>
<dbReference type="InterPro" id="IPR050268">
    <property type="entry name" value="NADH-dep_flavin_reductase"/>
</dbReference>
<accession>A0ABT8XNT4</accession>
<protein>
    <submittedName>
        <fullName evidence="3">Flavin reductase</fullName>
    </submittedName>
</protein>
<dbReference type="Proteomes" id="UP001177080">
    <property type="component" value="Unassembled WGS sequence"/>
</dbReference>
<evidence type="ECO:0000313" key="4">
    <source>
        <dbReference type="Proteomes" id="UP001177080"/>
    </source>
</evidence>
<comment type="caution">
    <text evidence="3">The sequence shown here is derived from an EMBL/GenBank/DDBJ whole genome shotgun (WGS) entry which is preliminary data.</text>
</comment>
<keyword evidence="1" id="KW-0560">Oxidoreductase</keyword>
<dbReference type="PANTHER" id="PTHR30466:SF1">
    <property type="entry name" value="FMN REDUCTASE (NADH) RUTF"/>
    <property type="match status" value="1"/>
</dbReference>
<dbReference type="Gene3D" id="2.30.110.10">
    <property type="entry name" value="Electron Transport, Fmn-binding Protein, Chain A"/>
    <property type="match status" value="1"/>
</dbReference>
<dbReference type="SUPFAM" id="SSF50475">
    <property type="entry name" value="FMN-binding split barrel"/>
    <property type="match status" value="1"/>
</dbReference>
<dbReference type="PANTHER" id="PTHR30466">
    <property type="entry name" value="FLAVIN REDUCTASE"/>
    <property type="match status" value="1"/>
</dbReference>
<dbReference type="Pfam" id="PF01613">
    <property type="entry name" value="Flavin_Reduct"/>
    <property type="match status" value="1"/>
</dbReference>